<evidence type="ECO:0000313" key="3">
    <source>
        <dbReference type="RefSeq" id="XP_026496276.2"/>
    </source>
</evidence>
<proteinExistence type="predicted"/>
<dbReference type="Proteomes" id="UP001652626">
    <property type="component" value="Chromosome 11"/>
</dbReference>
<evidence type="ECO:0000256" key="1">
    <source>
        <dbReference type="SAM" id="SignalP"/>
    </source>
</evidence>
<dbReference type="OMA" id="CMANNEE"/>
<gene>
    <name evidence="3" type="primary">LOC113400821</name>
</gene>
<dbReference type="GeneID" id="113400821"/>
<evidence type="ECO:0000313" key="2">
    <source>
        <dbReference type="Proteomes" id="UP001652626"/>
    </source>
</evidence>
<dbReference type="RefSeq" id="XP_026496276.2">
    <property type="nucleotide sequence ID" value="XM_026640491.2"/>
</dbReference>
<name>A0A8B8IJU9_VANTA</name>
<protein>
    <submittedName>
        <fullName evidence="3">Uncharacterized protein LOC113400821</fullName>
    </submittedName>
</protein>
<feature type="chain" id="PRO_5046767368" evidence="1">
    <location>
        <begin position="20"/>
        <end position="191"/>
    </location>
</feature>
<sequence length="191" mass="22157">MACFLSLILVLAIFGNVIALTEVEQACINRYSEPFDNNFLIGTWYDVYKFAIFLNLVPSSSCTKTVMTKASPSDVQRYVDAYKSKNPYSFDDNPILLDRHNGNYKSMIMGHNQVKFLIYDPESVFFSEDSYEARVYTKVNDDYMLFHKCSLRGHQKWLMSRKNSTTIEELDAVLKSIQSEIRNLETQRYCA</sequence>
<reference evidence="3" key="1">
    <citation type="submission" date="2025-08" db="UniProtKB">
        <authorList>
            <consortium name="RefSeq"/>
        </authorList>
    </citation>
    <scope>IDENTIFICATION</scope>
    <source>
        <tissue evidence="3">Whole body</tissue>
    </source>
</reference>
<organism evidence="2 3">
    <name type="scientific">Vanessa tameamea</name>
    <name type="common">Kamehameha butterfly</name>
    <dbReference type="NCBI Taxonomy" id="334116"/>
    <lineage>
        <taxon>Eukaryota</taxon>
        <taxon>Metazoa</taxon>
        <taxon>Ecdysozoa</taxon>
        <taxon>Arthropoda</taxon>
        <taxon>Hexapoda</taxon>
        <taxon>Insecta</taxon>
        <taxon>Pterygota</taxon>
        <taxon>Neoptera</taxon>
        <taxon>Endopterygota</taxon>
        <taxon>Lepidoptera</taxon>
        <taxon>Glossata</taxon>
        <taxon>Ditrysia</taxon>
        <taxon>Papilionoidea</taxon>
        <taxon>Nymphalidae</taxon>
        <taxon>Nymphalinae</taxon>
        <taxon>Vanessa</taxon>
    </lineage>
</organism>
<feature type="signal peptide" evidence="1">
    <location>
        <begin position="1"/>
        <end position="19"/>
    </location>
</feature>
<dbReference type="OrthoDB" id="7142391at2759"/>
<keyword evidence="2" id="KW-1185">Reference proteome</keyword>
<keyword evidence="1" id="KW-0732">Signal</keyword>
<accession>A0A8B8IJU9</accession>
<dbReference type="AlphaFoldDB" id="A0A8B8IJU9"/>